<evidence type="ECO:0000313" key="1">
    <source>
        <dbReference type="EMBL" id="KKM26480.1"/>
    </source>
</evidence>
<sequence>ESVRIEKEVLIKAREYCKKNGIKLTWFVSRAIEDYIKRLD</sequence>
<reference evidence="1" key="1">
    <citation type="journal article" date="2015" name="Nature">
        <title>Complex archaea that bridge the gap between prokaryotes and eukaryotes.</title>
        <authorList>
            <person name="Spang A."/>
            <person name="Saw J.H."/>
            <person name="Jorgensen S.L."/>
            <person name="Zaremba-Niedzwiedzka K."/>
            <person name="Martijn J."/>
            <person name="Lind A.E."/>
            <person name="van Eijk R."/>
            <person name="Schleper C."/>
            <person name="Guy L."/>
            <person name="Ettema T.J."/>
        </authorList>
    </citation>
    <scope>NUCLEOTIDE SEQUENCE</scope>
</reference>
<evidence type="ECO:0008006" key="2">
    <source>
        <dbReference type="Google" id="ProtNLM"/>
    </source>
</evidence>
<name>A0A0F9LG72_9ZZZZ</name>
<dbReference type="EMBL" id="LAZR01012503">
    <property type="protein sequence ID" value="KKM26480.1"/>
    <property type="molecule type" value="Genomic_DNA"/>
</dbReference>
<dbReference type="AlphaFoldDB" id="A0A0F9LG72"/>
<protein>
    <recommendedName>
        <fullName evidence="2">Ribbon-helix-helix protein CopG domain-containing protein</fullName>
    </recommendedName>
</protein>
<gene>
    <name evidence="1" type="ORF">LCGC14_1584430</name>
</gene>
<comment type="caution">
    <text evidence="1">The sequence shown here is derived from an EMBL/GenBank/DDBJ whole genome shotgun (WGS) entry which is preliminary data.</text>
</comment>
<proteinExistence type="predicted"/>
<feature type="non-terminal residue" evidence="1">
    <location>
        <position position="1"/>
    </location>
</feature>
<accession>A0A0F9LG72</accession>
<organism evidence="1">
    <name type="scientific">marine sediment metagenome</name>
    <dbReference type="NCBI Taxonomy" id="412755"/>
    <lineage>
        <taxon>unclassified sequences</taxon>
        <taxon>metagenomes</taxon>
        <taxon>ecological metagenomes</taxon>
    </lineage>
</organism>